<dbReference type="Proteomes" id="UP001165960">
    <property type="component" value="Unassembled WGS sequence"/>
</dbReference>
<accession>A0ACC2U2I9</accession>
<protein>
    <submittedName>
        <fullName evidence="1">Uncharacterized protein</fullName>
    </submittedName>
</protein>
<dbReference type="EMBL" id="QTSX02001492">
    <property type="protein sequence ID" value="KAJ9081203.1"/>
    <property type="molecule type" value="Genomic_DNA"/>
</dbReference>
<keyword evidence="2" id="KW-1185">Reference proteome</keyword>
<reference evidence="1" key="1">
    <citation type="submission" date="2022-04" db="EMBL/GenBank/DDBJ databases">
        <title>Genome of the entomopathogenic fungus Entomophthora muscae.</title>
        <authorList>
            <person name="Elya C."/>
            <person name="Lovett B.R."/>
            <person name="Lee E."/>
            <person name="Macias A.M."/>
            <person name="Hajek A.E."/>
            <person name="De Bivort B.L."/>
            <person name="Kasson M.T."/>
            <person name="De Fine Licht H.H."/>
            <person name="Stajich J.E."/>
        </authorList>
    </citation>
    <scope>NUCLEOTIDE SEQUENCE</scope>
    <source>
        <strain evidence="1">Berkeley</strain>
    </source>
</reference>
<gene>
    <name evidence="1" type="ORF">DSO57_1017217</name>
</gene>
<organism evidence="1 2">
    <name type="scientific">Entomophthora muscae</name>
    <dbReference type="NCBI Taxonomy" id="34485"/>
    <lineage>
        <taxon>Eukaryota</taxon>
        <taxon>Fungi</taxon>
        <taxon>Fungi incertae sedis</taxon>
        <taxon>Zoopagomycota</taxon>
        <taxon>Entomophthoromycotina</taxon>
        <taxon>Entomophthoromycetes</taxon>
        <taxon>Entomophthorales</taxon>
        <taxon>Entomophthoraceae</taxon>
        <taxon>Entomophthora</taxon>
    </lineage>
</organism>
<evidence type="ECO:0000313" key="2">
    <source>
        <dbReference type="Proteomes" id="UP001165960"/>
    </source>
</evidence>
<sequence>MFSKSVTSDKLINSIERPQLQDLNPGLCGPPAPGPPPTVFGLKPEQDDFGESKAGKQITTQYPHAKGS</sequence>
<proteinExistence type="predicted"/>
<comment type="caution">
    <text evidence="1">The sequence shown here is derived from an EMBL/GenBank/DDBJ whole genome shotgun (WGS) entry which is preliminary data.</text>
</comment>
<name>A0ACC2U2I9_9FUNG</name>
<evidence type="ECO:0000313" key="1">
    <source>
        <dbReference type="EMBL" id="KAJ9081203.1"/>
    </source>
</evidence>